<feature type="compositionally biased region" description="Gly residues" evidence="1">
    <location>
        <begin position="1"/>
        <end position="10"/>
    </location>
</feature>
<protein>
    <recommendedName>
        <fullName evidence="4">Acyl-CoA carboxylase epsilon subunit-like protein</fullName>
    </recommendedName>
</protein>
<reference evidence="2" key="1">
    <citation type="submission" date="2020-11" db="EMBL/GenBank/DDBJ databases">
        <title>Sequencing the genomes of 1000 actinobacteria strains.</title>
        <authorList>
            <person name="Klenk H.-P."/>
        </authorList>
    </citation>
    <scope>NUCLEOTIDE SEQUENCE</scope>
    <source>
        <strain evidence="2">DSM 45356</strain>
    </source>
</reference>
<comment type="caution">
    <text evidence="2">The sequence shown here is derived from an EMBL/GenBank/DDBJ whole genome shotgun (WGS) entry which is preliminary data.</text>
</comment>
<feature type="region of interest" description="Disordered" evidence="1">
    <location>
        <begin position="41"/>
        <end position="71"/>
    </location>
</feature>
<proteinExistence type="predicted"/>
<evidence type="ECO:0008006" key="4">
    <source>
        <dbReference type="Google" id="ProtNLM"/>
    </source>
</evidence>
<dbReference type="EMBL" id="JADOUF010000001">
    <property type="protein sequence ID" value="MBG6140350.1"/>
    <property type="molecule type" value="Genomic_DNA"/>
</dbReference>
<dbReference type="InterPro" id="IPR032716">
    <property type="entry name" value="ACC_epsilon"/>
</dbReference>
<evidence type="ECO:0000256" key="1">
    <source>
        <dbReference type="SAM" id="MobiDB-lite"/>
    </source>
</evidence>
<gene>
    <name evidence="2" type="ORF">IW245_006544</name>
</gene>
<dbReference type="AlphaFoldDB" id="A0A8J7GM93"/>
<dbReference type="GO" id="GO:0004658">
    <property type="term" value="F:propionyl-CoA carboxylase activity"/>
    <property type="evidence" value="ECO:0007669"/>
    <property type="project" value="InterPro"/>
</dbReference>
<evidence type="ECO:0000313" key="2">
    <source>
        <dbReference type="EMBL" id="MBG6140350.1"/>
    </source>
</evidence>
<evidence type="ECO:0000313" key="3">
    <source>
        <dbReference type="Proteomes" id="UP000622552"/>
    </source>
</evidence>
<organism evidence="2 3">
    <name type="scientific">Longispora fulva</name>
    <dbReference type="NCBI Taxonomy" id="619741"/>
    <lineage>
        <taxon>Bacteria</taxon>
        <taxon>Bacillati</taxon>
        <taxon>Actinomycetota</taxon>
        <taxon>Actinomycetes</taxon>
        <taxon>Micromonosporales</taxon>
        <taxon>Micromonosporaceae</taxon>
        <taxon>Longispora</taxon>
    </lineage>
</organism>
<feature type="region of interest" description="Disordered" evidence="1">
    <location>
        <begin position="1"/>
        <end position="21"/>
    </location>
</feature>
<sequence>MTGAEAGGPAGTAPAITVSGNPTPEELAALVAVLSSRPAATEEAPVTGFTPWRASAMPAPRRDWRSSALPR</sequence>
<keyword evidence="3" id="KW-1185">Reference proteome</keyword>
<name>A0A8J7GM93_9ACTN</name>
<dbReference type="GO" id="GO:0003989">
    <property type="term" value="F:acetyl-CoA carboxylase activity"/>
    <property type="evidence" value="ECO:0007669"/>
    <property type="project" value="InterPro"/>
</dbReference>
<dbReference type="Pfam" id="PF13822">
    <property type="entry name" value="ACC_epsilon"/>
    <property type="match status" value="1"/>
</dbReference>
<dbReference type="Proteomes" id="UP000622552">
    <property type="component" value="Unassembled WGS sequence"/>
</dbReference>
<dbReference type="RefSeq" id="WP_197006901.1">
    <property type="nucleotide sequence ID" value="NZ_BONS01000006.1"/>
</dbReference>
<accession>A0A8J7GM93</accession>